<gene>
    <name evidence="4" type="ORF">HYDPIDRAFT_101797</name>
</gene>
<dbReference type="PROSITE" id="PS51375">
    <property type="entry name" value="PPR"/>
    <property type="match status" value="1"/>
</dbReference>
<organism evidence="4 5">
    <name type="scientific">Hydnomerulius pinastri MD-312</name>
    <dbReference type="NCBI Taxonomy" id="994086"/>
    <lineage>
        <taxon>Eukaryota</taxon>
        <taxon>Fungi</taxon>
        <taxon>Dikarya</taxon>
        <taxon>Basidiomycota</taxon>
        <taxon>Agaricomycotina</taxon>
        <taxon>Agaricomycetes</taxon>
        <taxon>Agaricomycetidae</taxon>
        <taxon>Boletales</taxon>
        <taxon>Boletales incertae sedis</taxon>
        <taxon>Leucogyrophana</taxon>
    </lineage>
</organism>
<feature type="region of interest" description="Disordered" evidence="3">
    <location>
        <begin position="534"/>
        <end position="553"/>
    </location>
</feature>
<dbReference type="Gene3D" id="1.25.40.10">
    <property type="entry name" value="Tetratricopeptide repeat domain"/>
    <property type="match status" value="1"/>
</dbReference>
<feature type="repeat" description="PPR" evidence="2">
    <location>
        <begin position="466"/>
        <end position="500"/>
    </location>
</feature>
<keyword evidence="1" id="KW-0677">Repeat</keyword>
<dbReference type="InterPro" id="IPR002885">
    <property type="entry name" value="PPR_rpt"/>
</dbReference>
<dbReference type="HOGENOM" id="CLU_017541_0_0_1"/>
<evidence type="ECO:0000256" key="3">
    <source>
        <dbReference type="SAM" id="MobiDB-lite"/>
    </source>
</evidence>
<dbReference type="AlphaFoldDB" id="A0A0C9W8A9"/>
<evidence type="ECO:0000256" key="1">
    <source>
        <dbReference type="ARBA" id="ARBA00022737"/>
    </source>
</evidence>
<dbReference type="Pfam" id="PF01535">
    <property type="entry name" value="PPR"/>
    <property type="match status" value="2"/>
</dbReference>
<dbReference type="OrthoDB" id="185373at2759"/>
<name>A0A0C9W8A9_9AGAM</name>
<dbReference type="PANTHER" id="PTHR47942:SF63">
    <property type="entry name" value="PENTATRICOPEPTIDE REPEAT-CONTAINING PROTEIN"/>
    <property type="match status" value="1"/>
</dbReference>
<keyword evidence="5" id="KW-1185">Reference proteome</keyword>
<proteinExistence type="predicted"/>
<dbReference type="Proteomes" id="UP000053820">
    <property type="component" value="Unassembled WGS sequence"/>
</dbReference>
<evidence type="ECO:0000313" key="4">
    <source>
        <dbReference type="EMBL" id="KIJ58892.1"/>
    </source>
</evidence>
<dbReference type="InterPro" id="IPR011990">
    <property type="entry name" value="TPR-like_helical_dom_sf"/>
</dbReference>
<reference evidence="4 5" key="1">
    <citation type="submission" date="2014-04" db="EMBL/GenBank/DDBJ databases">
        <title>Evolutionary Origins and Diversification of the Mycorrhizal Mutualists.</title>
        <authorList>
            <consortium name="DOE Joint Genome Institute"/>
            <consortium name="Mycorrhizal Genomics Consortium"/>
            <person name="Kohler A."/>
            <person name="Kuo A."/>
            <person name="Nagy L.G."/>
            <person name="Floudas D."/>
            <person name="Copeland A."/>
            <person name="Barry K.W."/>
            <person name="Cichocki N."/>
            <person name="Veneault-Fourrey C."/>
            <person name="LaButti K."/>
            <person name="Lindquist E.A."/>
            <person name="Lipzen A."/>
            <person name="Lundell T."/>
            <person name="Morin E."/>
            <person name="Murat C."/>
            <person name="Riley R."/>
            <person name="Ohm R."/>
            <person name="Sun H."/>
            <person name="Tunlid A."/>
            <person name="Henrissat B."/>
            <person name="Grigoriev I.V."/>
            <person name="Hibbett D.S."/>
            <person name="Martin F."/>
        </authorList>
    </citation>
    <scope>NUCLEOTIDE SEQUENCE [LARGE SCALE GENOMIC DNA]</scope>
    <source>
        <strain evidence="4 5">MD-312</strain>
    </source>
</reference>
<accession>A0A0C9W8A9</accession>
<dbReference type="EMBL" id="KN839906">
    <property type="protein sequence ID" value="KIJ58892.1"/>
    <property type="molecule type" value="Genomic_DNA"/>
</dbReference>
<protein>
    <submittedName>
        <fullName evidence="4">Uncharacterized protein</fullName>
    </submittedName>
</protein>
<dbReference type="InterPro" id="IPR051222">
    <property type="entry name" value="PPR/CCM1_RNA-binding"/>
</dbReference>
<evidence type="ECO:0000256" key="2">
    <source>
        <dbReference type="PROSITE-ProRule" id="PRU00708"/>
    </source>
</evidence>
<dbReference type="PANTHER" id="PTHR47942">
    <property type="entry name" value="TETRATRICOPEPTIDE REPEAT (TPR)-LIKE SUPERFAMILY PROTEIN-RELATED"/>
    <property type="match status" value="1"/>
</dbReference>
<evidence type="ECO:0000313" key="5">
    <source>
        <dbReference type="Proteomes" id="UP000053820"/>
    </source>
</evidence>
<sequence>MPYPNTQPDLSVFEDMSEEYASVSTLGTQVFTPLTSSEALASLVSEGNFKAAETLRKEMISHHIPITLNALYLRAALNAITERRSKGMAKERLDAFEAWLSLIPDRHESWLSFYAIRERMFRAMDHLNISLVHRFGLVLASKGYFTGDAALQAASTLARHARPAVTENYLRKLEDRCRDYHLRTGRSMPVDCLLPPFDLAIRTQALAGRSGAALQLASTAQKRGLRVSDFTLYIVAKHAPDQHHATDKIRTIYPTWSMQPTQFSDESINEVPHTDTSTTISSLATHLRSLRKAFKSSSPPSPYALIHFITSYQALGRTRAPVLLRSLAYHHSSKSAATWAFAEMLHFRARREYIQTLLVFAQHFHLVGVPRTTLLYLIRGPHGRRMREEGLGRLVSPAYPMQEKLWPSPHHTAVVWETLVRLVPKADRERLYKLLLQLVAQSKQEEPPYDKPPERTSLSLPPTTYDAAHFSPFISMWAARRNPEKASEVLKDMVSLGIEPGMVQWSIVARGYAQHGDPLIALRILDRLEEIERGTSKGQSAHETPQEETYYRPSDTLIGTYTNVLQGFVAAEDVEHAREVERRLVERFAYNAGDRRATDAAIKLLRELENKPAQRDNTTQ</sequence>